<reference evidence="8 9" key="1">
    <citation type="submission" date="2019-07" db="EMBL/GenBank/DDBJ databases">
        <title>Genome assembly of two rare yeast pathogens: Diutina rugosa and Trichomonascus ciferrii.</title>
        <authorList>
            <person name="Mixao V."/>
            <person name="Saus E."/>
            <person name="Hansen A."/>
            <person name="Lass-Flor C."/>
            <person name="Gabaldon T."/>
        </authorList>
    </citation>
    <scope>NUCLEOTIDE SEQUENCE [LARGE SCALE GENOMIC DNA]</scope>
    <source>
        <strain evidence="8 9">CBS 613</strain>
    </source>
</reference>
<feature type="transmembrane region" description="Helical" evidence="7">
    <location>
        <begin position="34"/>
        <end position="53"/>
    </location>
</feature>
<organism evidence="8 9">
    <name type="scientific">Diutina rugosa</name>
    <name type="common">Yeast</name>
    <name type="synonym">Candida rugosa</name>
    <dbReference type="NCBI Taxonomy" id="5481"/>
    <lineage>
        <taxon>Eukaryota</taxon>
        <taxon>Fungi</taxon>
        <taxon>Dikarya</taxon>
        <taxon>Ascomycota</taxon>
        <taxon>Saccharomycotina</taxon>
        <taxon>Pichiomycetes</taxon>
        <taxon>Debaryomycetaceae</taxon>
        <taxon>Diutina</taxon>
    </lineage>
</organism>
<keyword evidence="9" id="KW-1185">Reference proteome</keyword>
<dbReference type="PANTHER" id="PTHR23063:SF60">
    <property type="entry name" value="LYSOPHOSPHATIDIC ACID:OLEOYL-COA ACYLTRANSFERASE 1"/>
    <property type="match status" value="1"/>
</dbReference>
<evidence type="ECO:0000256" key="6">
    <source>
        <dbReference type="ARBA" id="ARBA00023315"/>
    </source>
</evidence>
<evidence type="ECO:0000256" key="7">
    <source>
        <dbReference type="SAM" id="Phobius"/>
    </source>
</evidence>
<dbReference type="GO" id="GO:0006629">
    <property type="term" value="P:lipid metabolic process"/>
    <property type="evidence" value="ECO:0007669"/>
    <property type="project" value="UniProtKB-KW"/>
</dbReference>
<evidence type="ECO:0000313" key="9">
    <source>
        <dbReference type="Proteomes" id="UP000449547"/>
    </source>
</evidence>
<dbReference type="AlphaFoldDB" id="A0A642V002"/>
<keyword evidence="1" id="KW-0808">Transferase</keyword>
<keyword evidence="4" id="KW-0443">Lipid metabolism</keyword>
<evidence type="ECO:0000313" key="8">
    <source>
        <dbReference type="EMBL" id="KAA8907797.1"/>
    </source>
</evidence>
<dbReference type="RefSeq" id="XP_034014803.1">
    <property type="nucleotide sequence ID" value="XM_034157757.1"/>
</dbReference>
<name>A0A642V002_DIURU</name>
<keyword evidence="5 7" id="KW-0472">Membrane</keyword>
<evidence type="ECO:0000256" key="4">
    <source>
        <dbReference type="ARBA" id="ARBA00023098"/>
    </source>
</evidence>
<dbReference type="Proteomes" id="UP000449547">
    <property type="component" value="Unassembled WGS sequence"/>
</dbReference>
<dbReference type="GeneID" id="54779137"/>
<dbReference type="PANTHER" id="PTHR23063">
    <property type="entry name" value="PHOSPHOLIPID ACYLTRANSFERASE"/>
    <property type="match status" value="1"/>
</dbReference>
<evidence type="ECO:0000256" key="5">
    <source>
        <dbReference type="ARBA" id="ARBA00023136"/>
    </source>
</evidence>
<comment type="caution">
    <text evidence="8">The sequence shown here is derived from an EMBL/GenBank/DDBJ whole genome shotgun (WGS) entry which is preliminary data.</text>
</comment>
<sequence length="285" mass="31713">MEKFSNYRDKATGISPFMPVEPPKSSVALLPLRVIYFISKLPLILAGFFFALVSPAMGSNFLLLIVGGLNSCTVLVDGVKKRAVDTISKSLPKPGDIVFANHITPMDGYIYQIVANRSVYIVKADPEGFLHLYSPFKLFWNSFDESLESKGKRVKSLDELKDRPIIILMEGTTSNNKGLLPFINVFSRGGHYKLDGNIKSLVIKINPGYLTLALPNITPLQYCFRLFATLNTKDNNIKAKIHKFESYDVKAVRGAFEENGLPLLANNLTVATKRKLIADYKESSS</sequence>
<dbReference type="GO" id="GO:0016746">
    <property type="term" value="F:acyltransferase activity"/>
    <property type="evidence" value="ECO:0007669"/>
    <property type="project" value="UniProtKB-KW"/>
</dbReference>
<evidence type="ECO:0008006" key="10">
    <source>
        <dbReference type="Google" id="ProtNLM"/>
    </source>
</evidence>
<evidence type="ECO:0000256" key="1">
    <source>
        <dbReference type="ARBA" id="ARBA00022679"/>
    </source>
</evidence>
<dbReference type="EMBL" id="SWFT01000019">
    <property type="protein sequence ID" value="KAA8907797.1"/>
    <property type="molecule type" value="Genomic_DNA"/>
</dbReference>
<accession>A0A642V002</accession>
<keyword evidence="2 7" id="KW-0812">Transmembrane</keyword>
<keyword evidence="3 7" id="KW-1133">Transmembrane helix</keyword>
<evidence type="ECO:0000256" key="3">
    <source>
        <dbReference type="ARBA" id="ARBA00022989"/>
    </source>
</evidence>
<keyword evidence="6" id="KW-0012">Acyltransferase</keyword>
<protein>
    <recommendedName>
        <fullName evidence="10">Phospholipid/glycerol acyltransferase domain-containing protein</fullName>
    </recommendedName>
</protein>
<dbReference type="OMA" id="NWRDKGT"/>
<gene>
    <name evidence="8" type="ORF">DIURU_000484</name>
</gene>
<evidence type="ECO:0000256" key="2">
    <source>
        <dbReference type="ARBA" id="ARBA00022692"/>
    </source>
</evidence>
<dbReference type="VEuPathDB" id="FungiDB:DIURU_000484"/>
<proteinExistence type="predicted"/>
<dbReference type="OrthoDB" id="272512at2759"/>